<feature type="chain" id="PRO_5032571838" description="lysozyme" evidence="9">
    <location>
        <begin position="20"/>
        <end position="404"/>
    </location>
</feature>
<feature type="disulfide bond" evidence="7">
    <location>
        <begin position="17"/>
        <end position="100"/>
    </location>
</feature>
<evidence type="ECO:0000256" key="4">
    <source>
        <dbReference type="ARBA" id="ARBA00022638"/>
    </source>
</evidence>
<dbReference type="Gene3D" id="1.10.530.10">
    <property type="match status" value="3"/>
</dbReference>
<keyword evidence="3" id="KW-0929">Antimicrobial</keyword>
<protein>
    <recommendedName>
        <fullName evidence="2">lysozyme</fullName>
        <ecNumber evidence="2">3.2.1.17</ecNumber>
    </recommendedName>
</protein>
<evidence type="ECO:0000256" key="1">
    <source>
        <dbReference type="ARBA" id="ARBA00000632"/>
    </source>
</evidence>
<comment type="catalytic activity">
    <reaction evidence="1">
        <text>Hydrolysis of (1-&gt;4)-beta-linkages between N-acetylmuramic acid and N-acetyl-D-glucosamine residues in a peptidoglycan and between N-acetyl-D-glucosamine residues in chitodextrins.</text>
        <dbReference type="EC" id="3.2.1.17"/>
    </reaction>
</comment>
<dbReference type="OrthoDB" id="6337871at2759"/>
<evidence type="ECO:0000256" key="5">
    <source>
        <dbReference type="ARBA" id="ARBA00022801"/>
    </source>
</evidence>
<feature type="non-terminal residue" evidence="10">
    <location>
        <position position="1"/>
    </location>
</feature>
<keyword evidence="7" id="KW-1015">Disulfide bond</keyword>
<dbReference type="PANTHER" id="PTHR11195:SF22">
    <property type="entry name" value="LYSOZYME"/>
    <property type="match status" value="1"/>
</dbReference>
<evidence type="ECO:0000256" key="7">
    <source>
        <dbReference type="PIRSR" id="PIRSR608597-3"/>
    </source>
</evidence>
<dbReference type="AlphaFoldDB" id="A0A836F4J5"/>
<organism evidence="10 11">
    <name type="scientific">Acromyrmex heyeri</name>
    <dbReference type="NCBI Taxonomy" id="230685"/>
    <lineage>
        <taxon>Eukaryota</taxon>
        <taxon>Metazoa</taxon>
        <taxon>Ecdysozoa</taxon>
        <taxon>Arthropoda</taxon>
        <taxon>Hexapoda</taxon>
        <taxon>Insecta</taxon>
        <taxon>Pterygota</taxon>
        <taxon>Neoptera</taxon>
        <taxon>Endopterygota</taxon>
        <taxon>Hymenoptera</taxon>
        <taxon>Apocrita</taxon>
        <taxon>Aculeata</taxon>
        <taxon>Formicoidea</taxon>
        <taxon>Formicidae</taxon>
        <taxon>Myrmicinae</taxon>
        <taxon>Acromyrmex</taxon>
    </lineage>
</organism>
<dbReference type="PANTHER" id="PTHR11195">
    <property type="entry name" value="DESTABILASE-RELATED"/>
    <property type="match status" value="1"/>
</dbReference>
<feature type="disulfide bond" evidence="7">
    <location>
        <begin position="22"/>
        <end position="28"/>
    </location>
</feature>
<dbReference type="Proteomes" id="UP000670152">
    <property type="component" value="Unassembled WGS sequence"/>
</dbReference>
<dbReference type="EMBL" id="JAANIB010010235">
    <property type="protein sequence ID" value="KAG5320048.1"/>
    <property type="molecule type" value="Genomic_DNA"/>
</dbReference>
<accession>A0A836F4J5</accession>
<keyword evidence="8" id="KW-0472">Membrane</keyword>
<dbReference type="FunFam" id="1.10.530.10:FF:000019">
    <property type="entry name" value="lysozyme"/>
    <property type="match status" value="1"/>
</dbReference>
<proteinExistence type="predicted"/>
<dbReference type="GO" id="GO:0042742">
    <property type="term" value="P:defense response to bacterium"/>
    <property type="evidence" value="ECO:0007669"/>
    <property type="project" value="UniProtKB-KW"/>
</dbReference>
<feature type="disulfide bond" evidence="7">
    <location>
        <begin position="34"/>
        <end position="39"/>
    </location>
</feature>
<reference evidence="10 11" key="1">
    <citation type="submission" date="2020-02" db="EMBL/GenBank/DDBJ databases">
        <title>Relaxed selection underlies rapid genomic changes in the transitions from sociality to social parasitism in ants.</title>
        <authorList>
            <person name="Bi X."/>
        </authorList>
    </citation>
    <scope>NUCLEOTIDE SEQUENCE [LARGE SCALE GENOMIC DNA]</scope>
    <source>
        <strain evidence="10">BGI-DK2014b</strain>
        <tissue evidence="10">Whole body</tissue>
    </source>
</reference>
<feature type="non-terminal residue" evidence="10">
    <location>
        <position position="404"/>
    </location>
</feature>
<evidence type="ECO:0000256" key="3">
    <source>
        <dbReference type="ARBA" id="ARBA00022529"/>
    </source>
</evidence>
<feature type="disulfide bond" evidence="7">
    <location>
        <begin position="70"/>
        <end position="76"/>
    </location>
</feature>
<evidence type="ECO:0000256" key="6">
    <source>
        <dbReference type="ARBA" id="ARBA00023295"/>
    </source>
</evidence>
<dbReference type="InterPro" id="IPR008597">
    <property type="entry name" value="Invert_lysozyme"/>
</dbReference>
<keyword evidence="8" id="KW-1133">Transmembrane helix</keyword>
<dbReference type="InterPro" id="IPR018247">
    <property type="entry name" value="EF_Hand_1_Ca_BS"/>
</dbReference>
<evidence type="ECO:0000313" key="10">
    <source>
        <dbReference type="EMBL" id="KAG5320048.1"/>
    </source>
</evidence>
<evidence type="ECO:0000256" key="8">
    <source>
        <dbReference type="SAM" id="Phobius"/>
    </source>
</evidence>
<evidence type="ECO:0000256" key="2">
    <source>
        <dbReference type="ARBA" id="ARBA00012732"/>
    </source>
</evidence>
<dbReference type="PROSITE" id="PS51909">
    <property type="entry name" value="LYSOZYME_I"/>
    <property type="match status" value="3"/>
</dbReference>
<gene>
    <name evidence="10" type="primary">Lysoz2</name>
    <name evidence="10" type="ORF">G6Z77_0004042</name>
</gene>
<evidence type="ECO:0000256" key="9">
    <source>
        <dbReference type="SAM" id="SignalP"/>
    </source>
</evidence>
<dbReference type="GO" id="GO:0031640">
    <property type="term" value="P:killing of cells of another organism"/>
    <property type="evidence" value="ECO:0007669"/>
    <property type="project" value="UniProtKB-KW"/>
</dbReference>
<keyword evidence="6" id="KW-0326">Glycosidase</keyword>
<evidence type="ECO:0000313" key="11">
    <source>
        <dbReference type="Proteomes" id="UP000670152"/>
    </source>
</evidence>
<dbReference type="CDD" id="cd16890">
    <property type="entry name" value="lyz_i"/>
    <property type="match status" value="2"/>
</dbReference>
<keyword evidence="9" id="KW-0732">Signal</keyword>
<keyword evidence="8" id="KW-0812">Transmembrane</keyword>
<keyword evidence="11" id="KW-1185">Reference proteome</keyword>
<comment type="caution">
    <text evidence="10">The sequence shown here is derived from an EMBL/GenBank/DDBJ whole genome shotgun (WGS) entry which is preliminary data.</text>
</comment>
<name>A0A836F4J5_9HYME</name>
<feature type="signal peptide" evidence="9">
    <location>
        <begin position="1"/>
        <end position="19"/>
    </location>
</feature>
<dbReference type="Pfam" id="PF05497">
    <property type="entry name" value="Destabilase"/>
    <property type="match status" value="4"/>
</dbReference>
<feature type="transmembrane region" description="Helical" evidence="8">
    <location>
        <begin position="141"/>
        <end position="162"/>
    </location>
</feature>
<dbReference type="GO" id="GO:0003796">
    <property type="term" value="F:lysozyme activity"/>
    <property type="evidence" value="ECO:0007669"/>
    <property type="project" value="UniProtKB-EC"/>
</dbReference>
<dbReference type="PROSITE" id="PS00018">
    <property type="entry name" value="EF_HAND_1"/>
    <property type="match status" value="1"/>
</dbReference>
<keyword evidence="5" id="KW-0378">Hydrolase</keyword>
<keyword evidence="4" id="KW-0081">Bacteriolytic enzyme</keyword>
<dbReference type="EC" id="3.2.1.17" evidence="2"/>
<sequence length="404" mass="44567">MFTFLFFITAQIVSQVCLGCICEVSSGCNTTIGCSETVCGPFAITWGYWSDAGKPTLNSEPLSDNAYARCVNDPYCAAAAIQNYMTKFGHDCTGNGVTDCEDYLRIHRLGANGCTGALNSKYENRFKLCLRTFQNQHIFKMFPRVSWIAVIIIVLFCVYSYAQLVSLVCLGCLCEVSTGCNISIGCNNMVCGPFSITKYYWEDVGKPPPMGESSSDDDGLLFLQKLLQLKDCNGDGVIDCDDYVRLHRLGSAGCNNSLSNDYENKYKLCLQTFEPQEISQKCIGCICEAASGCNVTVGCDGPVCGPFYITKQYWIDAGKPYINGGQSDNDNEDTFRSCAKDAYCAARTVENYMAKFSRDCTGNGIINCDDYIRIHRFGASGCTNTLHSVYENIYKLCIQTVGEY</sequence>